<feature type="region of interest" description="Disordered" evidence="1">
    <location>
        <begin position="116"/>
        <end position="189"/>
    </location>
</feature>
<name>A0A5K1K6C0_9APHY</name>
<reference evidence="2" key="1">
    <citation type="submission" date="2019-10" db="EMBL/GenBank/DDBJ databases">
        <authorList>
            <person name="Nor Muhammad N."/>
        </authorList>
    </citation>
    <scope>NUCLEOTIDE SEQUENCE</scope>
</reference>
<feature type="compositionally biased region" description="Basic and acidic residues" evidence="1">
    <location>
        <begin position="34"/>
        <end position="44"/>
    </location>
</feature>
<sequence>MFSAFGIGPKPFDLAAALASWSTSAPDQPPTPEFKGKPRRKDDPTAEAWLDLIEQGCTARRVPKTHWPDVAKHFMGKKPRGRVAEVEKVMHALHGEQWAWMWKNFRVAVLNMGSEDRGQGRLSLSLPKEHPRGRQAEPAQTFPALAQIHPPPQGERERGREAAEKDETTKSKEPKPPNPPAPPRSSLLFTLPALPGIPGLRRAPAQAEPQTLLAKVSAQVPLWLLATTEALATLANDNPDMLTAVATVLVAVGTVSGGGTAAVAAIGEAAIVVGRAIKSAHDRVHGR</sequence>
<dbReference type="AlphaFoldDB" id="A0A5K1K6C0"/>
<proteinExistence type="predicted"/>
<gene>
    <name evidence="2" type="primary">I1R980</name>
</gene>
<protein>
    <submittedName>
        <fullName evidence="2">N/A</fullName>
    </submittedName>
</protein>
<dbReference type="EMBL" id="LR729271">
    <property type="protein sequence ID" value="VWP01311.1"/>
    <property type="molecule type" value="Genomic_DNA"/>
</dbReference>
<evidence type="ECO:0000313" key="2">
    <source>
        <dbReference type="EMBL" id="VWP01311.1"/>
    </source>
</evidence>
<evidence type="ECO:0000256" key="1">
    <source>
        <dbReference type="SAM" id="MobiDB-lite"/>
    </source>
</evidence>
<accession>A0A5K1K6C0</accession>
<feature type="region of interest" description="Disordered" evidence="1">
    <location>
        <begin position="21"/>
        <end position="44"/>
    </location>
</feature>
<feature type="compositionally biased region" description="Basic and acidic residues" evidence="1">
    <location>
        <begin position="154"/>
        <end position="175"/>
    </location>
</feature>
<organism evidence="2">
    <name type="scientific">Ganoderma boninense</name>
    <dbReference type="NCBI Taxonomy" id="34458"/>
    <lineage>
        <taxon>Eukaryota</taxon>
        <taxon>Fungi</taxon>
        <taxon>Dikarya</taxon>
        <taxon>Basidiomycota</taxon>
        <taxon>Agaricomycotina</taxon>
        <taxon>Agaricomycetes</taxon>
        <taxon>Polyporales</taxon>
        <taxon>Polyporaceae</taxon>
        <taxon>Ganoderma</taxon>
    </lineage>
</organism>